<proteinExistence type="predicted"/>
<dbReference type="HOGENOM" id="CLU_1680731_0_0_1"/>
<sequence>MASGGDGGQFILEYKLTVPVVLPLDVSDSFLKGTTLMSLNSGKHMAGIWILSYDNVAESKGPNIGQTLDSPRNWLIRAESDVIASCPATAGQGALVPTSLGFPAAKLAGYDGNGWVPALAEHISTSESKAIEHARRCKEATIACGLQRFQGLLVPFLPSGPRLSGTHLFATLLGHKQAKEIN</sequence>
<dbReference type="Gramene" id="OBART03G03840.1">
    <property type="protein sequence ID" value="OBART03G03840.1"/>
    <property type="gene ID" value="OBART03G03840"/>
</dbReference>
<accession>A0A0D3FDV1</accession>
<protein>
    <submittedName>
        <fullName evidence="1">Uncharacterized protein</fullName>
    </submittedName>
</protein>
<dbReference type="AlphaFoldDB" id="A0A0D3FDV1"/>
<evidence type="ECO:0000313" key="2">
    <source>
        <dbReference type="Proteomes" id="UP000026960"/>
    </source>
</evidence>
<dbReference type="PaxDb" id="65489-OBART03G03840.1"/>
<evidence type="ECO:0000313" key="1">
    <source>
        <dbReference type="EnsemblPlants" id="OBART03G03840.1"/>
    </source>
</evidence>
<name>A0A0D3FDV1_9ORYZ</name>
<dbReference type="Proteomes" id="UP000026960">
    <property type="component" value="Chromosome 3"/>
</dbReference>
<dbReference type="EnsemblPlants" id="OBART03G03840.1">
    <property type="protein sequence ID" value="OBART03G03840.1"/>
    <property type="gene ID" value="OBART03G03840"/>
</dbReference>
<organism evidence="1">
    <name type="scientific">Oryza barthii</name>
    <dbReference type="NCBI Taxonomy" id="65489"/>
    <lineage>
        <taxon>Eukaryota</taxon>
        <taxon>Viridiplantae</taxon>
        <taxon>Streptophyta</taxon>
        <taxon>Embryophyta</taxon>
        <taxon>Tracheophyta</taxon>
        <taxon>Spermatophyta</taxon>
        <taxon>Magnoliopsida</taxon>
        <taxon>Liliopsida</taxon>
        <taxon>Poales</taxon>
        <taxon>Poaceae</taxon>
        <taxon>BOP clade</taxon>
        <taxon>Oryzoideae</taxon>
        <taxon>Oryzeae</taxon>
        <taxon>Oryzinae</taxon>
        <taxon>Oryza</taxon>
    </lineage>
</organism>
<reference evidence="1" key="1">
    <citation type="journal article" date="2009" name="Rice">
        <title>De Novo Next Generation Sequencing of Plant Genomes.</title>
        <authorList>
            <person name="Rounsley S."/>
            <person name="Marri P.R."/>
            <person name="Yu Y."/>
            <person name="He R."/>
            <person name="Sisneros N."/>
            <person name="Goicoechea J.L."/>
            <person name="Lee S.J."/>
            <person name="Angelova A."/>
            <person name="Kudrna D."/>
            <person name="Luo M."/>
            <person name="Affourtit J."/>
            <person name="Desany B."/>
            <person name="Knight J."/>
            <person name="Niazi F."/>
            <person name="Egholm M."/>
            <person name="Wing R.A."/>
        </authorList>
    </citation>
    <scope>NUCLEOTIDE SEQUENCE [LARGE SCALE GENOMIC DNA]</scope>
    <source>
        <strain evidence="1">cv. IRGC 105608</strain>
    </source>
</reference>
<keyword evidence="2" id="KW-1185">Reference proteome</keyword>
<reference evidence="1" key="2">
    <citation type="submission" date="2015-03" db="UniProtKB">
        <authorList>
            <consortium name="EnsemblPlants"/>
        </authorList>
    </citation>
    <scope>IDENTIFICATION</scope>
</reference>